<feature type="transmembrane region" description="Helical" evidence="10">
    <location>
        <begin position="166"/>
        <end position="186"/>
    </location>
</feature>
<comment type="subcellular location">
    <subcellularLocation>
        <location evidence="2">Cell membrane</location>
        <topology evidence="2">Multi-pass membrane protein</topology>
    </subcellularLocation>
</comment>
<dbReference type="InterPro" id="IPR003594">
    <property type="entry name" value="HATPase_dom"/>
</dbReference>
<dbReference type="Gene3D" id="1.10.287.130">
    <property type="match status" value="1"/>
</dbReference>
<dbReference type="GO" id="GO:0005524">
    <property type="term" value="F:ATP binding"/>
    <property type="evidence" value="ECO:0007669"/>
    <property type="project" value="UniProtKB-KW"/>
</dbReference>
<keyword evidence="10" id="KW-0472">Membrane</keyword>
<dbReference type="InterPro" id="IPR004358">
    <property type="entry name" value="Sig_transdc_His_kin-like_C"/>
</dbReference>
<evidence type="ECO:0000256" key="2">
    <source>
        <dbReference type="ARBA" id="ARBA00004651"/>
    </source>
</evidence>
<evidence type="ECO:0000256" key="5">
    <source>
        <dbReference type="ARBA" id="ARBA00022553"/>
    </source>
</evidence>
<evidence type="ECO:0000256" key="10">
    <source>
        <dbReference type="SAM" id="Phobius"/>
    </source>
</evidence>
<organism evidence="12 13">
    <name type="scientific">Sphingomonas oryzagri</name>
    <dbReference type="NCBI Taxonomy" id="3042314"/>
    <lineage>
        <taxon>Bacteria</taxon>
        <taxon>Pseudomonadati</taxon>
        <taxon>Pseudomonadota</taxon>
        <taxon>Alphaproteobacteria</taxon>
        <taxon>Sphingomonadales</taxon>
        <taxon>Sphingomonadaceae</taxon>
        <taxon>Sphingomonas</taxon>
    </lineage>
</organism>
<dbReference type="SMART" id="SM00387">
    <property type="entry name" value="HATPase_c"/>
    <property type="match status" value="1"/>
</dbReference>
<feature type="domain" description="Histidine kinase" evidence="11">
    <location>
        <begin position="222"/>
        <end position="425"/>
    </location>
</feature>
<keyword evidence="5" id="KW-0597">Phosphoprotein</keyword>
<dbReference type="PANTHER" id="PTHR44936:SF10">
    <property type="entry name" value="SENSOR PROTEIN RSTB"/>
    <property type="match status" value="1"/>
</dbReference>
<feature type="transmembrane region" description="Helical" evidence="10">
    <location>
        <begin position="30"/>
        <end position="49"/>
    </location>
</feature>
<evidence type="ECO:0000256" key="3">
    <source>
        <dbReference type="ARBA" id="ARBA00012438"/>
    </source>
</evidence>
<feature type="transmembrane region" description="Helical" evidence="10">
    <location>
        <begin position="110"/>
        <end position="127"/>
    </location>
</feature>
<keyword evidence="6" id="KW-0808">Transferase</keyword>
<dbReference type="InterPro" id="IPR050980">
    <property type="entry name" value="2C_sensor_his_kinase"/>
</dbReference>
<keyword evidence="9 12" id="KW-0067">ATP-binding</keyword>
<comment type="caution">
    <text evidence="12">The sequence shown here is derived from an EMBL/GenBank/DDBJ whole genome shotgun (WGS) entry which is preliminary data.</text>
</comment>
<evidence type="ECO:0000256" key="4">
    <source>
        <dbReference type="ARBA" id="ARBA00022475"/>
    </source>
</evidence>
<dbReference type="InterPro" id="IPR036890">
    <property type="entry name" value="HATPase_C_sf"/>
</dbReference>
<evidence type="ECO:0000256" key="7">
    <source>
        <dbReference type="ARBA" id="ARBA00022741"/>
    </source>
</evidence>
<dbReference type="Pfam" id="PF02518">
    <property type="entry name" value="HATPase_c"/>
    <property type="match status" value="1"/>
</dbReference>
<dbReference type="Proteomes" id="UP001160625">
    <property type="component" value="Unassembled WGS sequence"/>
</dbReference>
<comment type="catalytic activity">
    <reaction evidence="1">
        <text>ATP + protein L-histidine = ADP + protein N-phospho-L-histidine.</text>
        <dbReference type="EC" id="2.7.13.3"/>
    </reaction>
</comment>
<name>A0ABT6N710_9SPHN</name>
<dbReference type="PANTHER" id="PTHR44936">
    <property type="entry name" value="SENSOR PROTEIN CREC"/>
    <property type="match status" value="1"/>
</dbReference>
<dbReference type="EC" id="2.7.13.3" evidence="3"/>
<sequence length="432" mass="46475">MAGLLPLPLRRIPGASEDVGARNMLLLTQLRWLAIAGQLAAIFAAWLWIGDALPIVPMVAITAALAGLNLSTLSLLHRGWKVANHQLFVAILMDWAALSSQVYLSGGTTNPFASIGLLQVVIGAMLLDIWSSWALVVLHSLTFAMLSAFHRPLALPSGYGTVFSPVHMLASWLNFVLVCVLLMLFVTRISRNLRIRDARLAELRQQAAEEDHIVRMGLLASGAAHELGTPLASMSVILGDWRHQPDLQPLTEEIGEMQAAVARCKDIVTGILYASGEARSERVERTSLSAFVAQVARDWDALRPGMITLRDRSDHAIPIVADRTLVQVLFNLLDNAIEAGASHVTLIAETDENTLRLSVEDDGPGFAPGMIEGLGKPYRSTKERRGAGLGLFLAVNVLRKLGGTVTAAPGAQGGAVVTLAIPLTALTLEELR</sequence>
<keyword evidence="4" id="KW-1003">Cell membrane</keyword>
<reference evidence="12" key="1">
    <citation type="submission" date="2023-04" db="EMBL/GenBank/DDBJ databases">
        <title>Sphingomonas sp. MAHUQ-71 isolated from rice field.</title>
        <authorList>
            <person name="Huq M.A."/>
        </authorList>
    </citation>
    <scope>NUCLEOTIDE SEQUENCE</scope>
    <source>
        <strain evidence="12">MAHUQ-71</strain>
    </source>
</reference>
<keyword evidence="8" id="KW-0418">Kinase</keyword>
<evidence type="ECO:0000313" key="12">
    <source>
        <dbReference type="EMBL" id="MDH7640881.1"/>
    </source>
</evidence>
<evidence type="ECO:0000256" key="1">
    <source>
        <dbReference type="ARBA" id="ARBA00000085"/>
    </source>
</evidence>
<dbReference type="RefSeq" id="WP_281046222.1">
    <property type="nucleotide sequence ID" value="NZ_JARYGZ010000004.1"/>
</dbReference>
<keyword evidence="10" id="KW-0812">Transmembrane</keyword>
<evidence type="ECO:0000256" key="9">
    <source>
        <dbReference type="ARBA" id="ARBA00022840"/>
    </source>
</evidence>
<evidence type="ECO:0000259" key="11">
    <source>
        <dbReference type="PROSITE" id="PS50109"/>
    </source>
</evidence>
<keyword evidence="13" id="KW-1185">Reference proteome</keyword>
<dbReference type="PROSITE" id="PS50109">
    <property type="entry name" value="HIS_KIN"/>
    <property type="match status" value="1"/>
</dbReference>
<keyword evidence="7" id="KW-0547">Nucleotide-binding</keyword>
<dbReference type="Gene3D" id="3.30.565.10">
    <property type="entry name" value="Histidine kinase-like ATPase, C-terminal domain"/>
    <property type="match status" value="1"/>
</dbReference>
<evidence type="ECO:0000313" key="13">
    <source>
        <dbReference type="Proteomes" id="UP001160625"/>
    </source>
</evidence>
<evidence type="ECO:0000256" key="6">
    <source>
        <dbReference type="ARBA" id="ARBA00022679"/>
    </source>
</evidence>
<dbReference type="SUPFAM" id="SSF55874">
    <property type="entry name" value="ATPase domain of HSP90 chaperone/DNA topoisomerase II/histidine kinase"/>
    <property type="match status" value="1"/>
</dbReference>
<dbReference type="InterPro" id="IPR005467">
    <property type="entry name" value="His_kinase_dom"/>
</dbReference>
<proteinExistence type="predicted"/>
<keyword evidence="10" id="KW-1133">Transmembrane helix</keyword>
<accession>A0ABT6N710</accession>
<protein>
    <recommendedName>
        <fullName evidence="3">histidine kinase</fullName>
        <ecNumber evidence="3">2.7.13.3</ecNumber>
    </recommendedName>
</protein>
<dbReference type="InterPro" id="IPR003661">
    <property type="entry name" value="HisK_dim/P_dom"/>
</dbReference>
<gene>
    <name evidence="12" type="ORF">QGN17_19260</name>
</gene>
<feature type="transmembrane region" description="Helical" evidence="10">
    <location>
        <begin position="55"/>
        <end position="75"/>
    </location>
</feature>
<dbReference type="CDD" id="cd00082">
    <property type="entry name" value="HisKA"/>
    <property type="match status" value="1"/>
</dbReference>
<dbReference type="SUPFAM" id="SSF47384">
    <property type="entry name" value="Homodimeric domain of signal transducing histidine kinase"/>
    <property type="match status" value="1"/>
</dbReference>
<dbReference type="EMBL" id="JARYGZ010000004">
    <property type="protein sequence ID" value="MDH7640881.1"/>
    <property type="molecule type" value="Genomic_DNA"/>
</dbReference>
<dbReference type="PRINTS" id="PR00344">
    <property type="entry name" value="BCTRLSENSOR"/>
</dbReference>
<evidence type="ECO:0000256" key="8">
    <source>
        <dbReference type="ARBA" id="ARBA00022777"/>
    </source>
</evidence>
<dbReference type="InterPro" id="IPR036097">
    <property type="entry name" value="HisK_dim/P_sf"/>
</dbReference>